<evidence type="ECO:0008006" key="4">
    <source>
        <dbReference type="Google" id="ProtNLM"/>
    </source>
</evidence>
<gene>
    <name evidence="2" type="ORF">Mag101_08925</name>
</gene>
<dbReference type="KEGG" id="maga:Mag101_08925"/>
<evidence type="ECO:0000256" key="1">
    <source>
        <dbReference type="SAM" id="MobiDB-lite"/>
    </source>
</evidence>
<dbReference type="Gene3D" id="3.40.30.10">
    <property type="entry name" value="Glutaredoxin"/>
    <property type="match status" value="1"/>
</dbReference>
<dbReference type="EMBL" id="CP019650">
    <property type="protein sequence ID" value="AQQ67747.1"/>
    <property type="molecule type" value="Genomic_DNA"/>
</dbReference>
<name>A0A1Q2M644_9GAMM</name>
<accession>A0A1Q2M644</accession>
<protein>
    <recommendedName>
        <fullName evidence="4">DSBA-like thioredoxin domain-containing protein</fullName>
    </recommendedName>
</protein>
<dbReference type="RefSeq" id="WP_077403668.1">
    <property type="nucleotide sequence ID" value="NZ_CP019650.1"/>
</dbReference>
<dbReference type="Proteomes" id="UP000188219">
    <property type="component" value="Chromosome"/>
</dbReference>
<dbReference type="AlphaFoldDB" id="A0A1Q2M644"/>
<organism evidence="2 3">
    <name type="scientific">Microbulbifer agarilyticus</name>
    <dbReference type="NCBI Taxonomy" id="260552"/>
    <lineage>
        <taxon>Bacteria</taxon>
        <taxon>Pseudomonadati</taxon>
        <taxon>Pseudomonadota</taxon>
        <taxon>Gammaproteobacteria</taxon>
        <taxon>Cellvibrionales</taxon>
        <taxon>Microbulbiferaceae</taxon>
        <taxon>Microbulbifer</taxon>
    </lineage>
</organism>
<feature type="region of interest" description="Disordered" evidence="1">
    <location>
        <begin position="313"/>
        <end position="335"/>
    </location>
</feature>
<sequence>MITPELMDKLNASMDTSWPDDPAVPDLPPMPVTDDPGLNPGAFLWTHFKDNIYPPREVGVPPAHSRIVTENDQLDVDVFWSMRSPYSYLVLNRLVWLNSHYNVNVNIRPVLPVAVRSTKGGSGKAGGLFGITYKVPDSVWDTERQGKYLGVPFNYPVPDPIWQVWNPGDKMPGPKNWLYTHPPEKQPYIFWITRLACYAALQGKALEYVNQVSYLIWSGVVHPTNPNAASDAARGHWPNYVKEYVNRVDGLDYDTAIEYIRNNPNQIDQCWIDNAEGMAKTGHGGVPLMVYQNEPFFGGDRFDQFVWRLNQSGLTKRPTPRPPYTTKPLRWPNGL</sequence>
<evidence type="ECO:0000313" key="3">
    <source>
        <dbReference type="Proteomes" id="UP000188219"/>
    </source>
</evidence>
<dbReference type="InterPro" id="IPR036249">
    <property type="entry name" value="Thioredoxin-like_sf"/>
</dbReference>
<evidence type="ECO:0000313" key="2">
    <source>
        <dbReference type="EMBL" id="AQQ67747.1"/>
    </source>
</evidence>
<keyword evidence="3" id="KW-1185">Reference proteome</keyword>
<dbReference type="OrthoDB" id="5244108at2"/>
<dbReference type="STRING" id="260552.Mag101_08925"/>
<dbReference type="SUPFAM" id="SSF52833">
    <property type="entry name" value="Thioredoxin-like"/>
    <property type="match status" value="1"/>
</dbReference>
<proteinExistence type="predicted"/>
<reference evidence="2" key="1">
    <citation type="submission" date="2017-02" db="EMBL/GenBank/DDBJ databases">
        <title>Genome of Microbulbifer agarilyticus GP101.</title>
        <authorList>
            <person name="Jung J."/>
            <person name="Bae S.S."/>
            <person name="Baek K."/>
        </authorList>
    </citation>
    <scope>NUCLEOTIDE SEQUENCE [LARGE SCALE GENOMIC DNA]</scope>
    <source>
        <strain evidence="2">GP101</strain>
    </source>
</reference>